<gene>
    <name evidence="3" type="ORF">CAC42_4220</name>
</gene>
<dbReference type="AlphaFoldDB" id="A0A2K1QKS7"/>
<comment type="caution">
    <text evidence="3">The sequence shown here is derived from an EMBL/GenBank/DDBJ whole genome shotgun (WGS) entry which is preliminary data.</text>
</comment>
<evidence type="ECO:0000256" key="1">
    <source>
        <dbReference type="SAM" id="MobiDB-lite"/>
    </source>
</evidence>
<dbReference type="EMBL" id="NKHZ01000068">
    <property type="protein sequence ID" value="PNS15768.1"/>
    <property type="molecule type" value="Genomic_DNA"/>
</dbReference>
<feature type="compositionally biased region" description="Polar residues" evidence="1">
    <location>
        <begin position="181"/>
        <end position="210"/>
    </location>
</feature>
<name>A0A2K1QKS7_9PEZI</name>
<keyword evidence="2" id="KW-0472">Membrane</keyword>
<accession>A0A2K1QKS7</accession>
<dbReference type="InParanoid" id="A0A2K1QKS7"/>
<keyword evidence="2" id="KW-0812">Transmembrane</keyword>
<proteinExistence type="predicted"/>
<keyword evidence="4" id="KW-1185">Reference proteome</keyword>
<keyword evidence="2" id="KW-1133">Transmembrane helix</keyword>
<evidence type="ECO:0000313" key="4">
    <source>
        <dbReference type="Proteomes" id="UP000243797"/>
    </source>
</evidence>
<feature type="region of interest" description="Disordered" evidence="1">
    <location>
        <begin position="160"/>
        <end position="217"/>
    </location>
</feature>
<organism evidence="3 4">
    <name type="scientific">Sphaceloma murrayae</name>
    <dbReference type="NCBI Taxonomy" id="2082308"/>
    <lineage>
        <taxon>Eukaryota</taxon>
        <taxon>Fungi</taxon>
        <taxon>Dikarya</taxon>
        <taxon>Ascomycota</taxon>
        <taxon>Pezizomycotina</taxon>
        <taxon>Dothideomycetes</taxon>
        <taxon>Dothideomycetidae</taxon>
        <taxon>Myriangiales</taxon>
        <taxon>Elsinoaceae</taxon>
        <taxon>Sphaceloma</taxon>
    </lineage>
</organism>
<feature type="transmembrane region" description="Helical" evidence="2">
    <location>
        <begin position="52"/>
        <end position="69"/>
    </location>
</feature>
<dbReference type="Proteomes" id="UP000243797">
    <property type="component" value="Unassembled WGS sequence"/>
</dbReference>
<evidence type="ECO:0000256" key="2">
    <source>
        <dbReference type="SAM" id="Phobius"/>
    </source>
</evidence>
<reference evidence="3 4" key="1">
    <citation type="submission" date="2017-06" db="EMBL/GenBank/DDBJ databases">
        <title>Draft genome sequence of a variant of Elsinoe murrayae.</title>
        <authorList>
            <person name="Cheng Q."/>
        </authorList>
    </citation>
    <scope>NUCLEOTIDE SEQUENCE [LARGE SCALE GENOMIC DNA]</scope>
    <source>
        <strain evidence="3 4">CQ-2017a</strain>
    </source>
</reference>
<feature type="compositionally biased region" description="Low complexity" evidence="1">
    <location>
        <begin position="160"/>
        <end position="180"/>
    </location>
</feature>
<protein>
    <submittedName>
        <fullName evidence="3">Uncharacterized protein</fullName>
    </submittedName>
</protein>
<sequence length="247" mass="26118">MSGLRQFDTLSVLDYEKIPQSPRHATWILSNMAIEDSHALPRASTTRRHVKILVFMAILLAVIGIPMLFGTQTALIAVKGVKAFEIEDSKSTTSQVALAPRSIMGSHNTDTAVLKLCTTTTTLPPLTITVTLSNANKTALTTAIYPSIPFTLSPLTPSVANTTTTTPSSRPSSAISSDTTPSITSAASTEKFTIITPGSTTPTRSATGSQAGPARPSMSVLTLGGSAQKRAFNPLSPVMEMLCWAKR</sequence>
<evidence type="ECO:0000313" key="3">
    <source>
        <dbReference type="EMBL" id="PNS15768.1"/>
    </source>
</evidence>